<dbReference type="SUPFAM" id="SSF52821">
    <property type="entry name" value="Rhodanese/Cell cycle control phosphatase"/>
    <property type="match status" value="2"/>
</dbReference>
<evidence type="ECO:0000256" key="2">
    <source>
        <dbReference type="ARBA" id="ARBA00022737"/>
    </source>
</evidence>
<dbReference type="CDD" id="cd01449">
    <property type="entry name" value="TST_Repeat_2"/>
    <property type="match status" value="1"/>
</dbReference>
<keyword evidence="1 4" id="KW-0808">Transferase</keyword>
<evidence type="ECO:0000256" key="1">
    <source>
        <dbReference type="ARBA" id="ARBA00022679"/>
    </source>
</evidence>
<keyword evidence="2" id="KW-0677">Repeat</keyword>
<sequence length="277" mass="28617">MSDRRDVLITVDELKDALAGGEAVQVLDVRWGLGAEASAGRAAYLEGHIPGARYCDLETVLTGPTADPALGRHPLPGADQLAAGLGALGIHSGLPVVVYDEPGSFAAGRAWWTLRWAGLDARVLDGGLPAWVVSGGELETGEVPVEPTTLALTTGHMPTITADEAEQFPGTLIDARTADRFQGLSEPIDPMAGHIPGAVNRPVPGFFAADGTLPDEQTVRNLLALPSDEPVAVYCGSGVSACQLVLALASVGVDAALYPPSWSGWSSDLSRPVAVGD</sequence>
<proteinExistence type="predicted"/>
<dbReference type="InterPro" id="IPR001763">
    <property type="entry name" value="Rhodanese-like_dom"/>
</dbReference>
<dbReference type="GO" id="GO:0004792">
    <property type="term" value="F:thiosulfate-cyanide sulfurtransferase activity"/>
    <property type="evidence" value="ECO:0007669"/>
    <property type="project" value="UniProtKB-EC"/>
</dbReference>
<evidence type="ECO:0000313" key="5">
    <source>
        <dbReference type="Proteomes" id="UP000749311"/>
    </source>
</evidence>
<dbReference type="Gene3D" id="3.40.250.10">
    <property type="entry name" value="Rhodanese-like domain"/>
    <property type="match status" value="2"/>
</dbReference>
<dbReference type="PANTHER" id="PTHR11364">
    <property type="entry name" value="THIOSULFATE SULFERTANSFERASE"/>
    <property type="match status" value="1"/>
</dbReference>
<gene>
    <name evidence="4" type="ORF">FB473_000116</name>
</gene>
<comment type="caution">
    <text evidence="4">The sequence shown here is derived from an EMBL/GenBank/DDBJ whole genome shotgun (WGS) entry which is preliminary data.</text>
</comment>
<dbReference type="GO" id="GO:0016784">
    <property type="term" value="F:3-mercaptopyruvate sulfurtransferase activity"/>
    <property type="evidence" value="ECO:0007669"/>
    <property type="project" value="UniProtKB-EC"/>
</dbReference>
<evidence type="ECO:0000313" key="4">
    <source>
        <dbReference type="EMBL" id="NIH55471.1"/>
    </source>
</evidence>
<dbReference type="Pfam" id="PF00581">
    <property type="entry name" value="Rhodanese"/>
    <property type="match status" value="2"/>
</dbReference>
<feature type="domain" description="Rhodanese" evidence="3">
    <location>
        <begin position="20"/>
        <end position="140"/>
    </location>
</feature>
<dbReference type="CDD" id="cd01448">
    <property type="entry name" value="TST_Repeat_1"/>
    <property type="match status" value="1"/>
</dbReference>
<dbReference type="Proteomes" id="UP000749311">
    <property type="component" value="Unassembled WGS sequence"/>
</dbReference>
<keyword evidence="5" id="KW-1185">Reference proteome</keyword>
<evidence type="ECO:0000259" key="3">
    <source>
        <dbReference type="PROSITE" id="PS50206"/>
    </source>
</evidence>
<dbReference type="PANTHER" id="PTHR11364:SF27">
    <property type="entry name" value="SULFURTRANSFERASE"/>
    <property type="match status" value="1"/>
</dbReference>
<dbReference type="PROSITE" id="PS50206">
    <property type="entry name" value="RHODANESE_3"/>
    <property type="match status" value="2"/>
</dbReference>
<reference evidence="4 5" key="1">
    <citation type="submission" date="2020-02" db="EMBL/GenBank/DDBJ databases">
        <title>Sequencing the genomes of 1000 actinobacteria strains.</title>
        <authorList>
            <person name="Klenk H.-P."/>
        </authorList>
    </citation>
    <scope>NUCLEOTIDE SEQUENCE [LARGE SCALE GENOMIC DNA]</scope>
    <source>
        <strain evidence="4 5">DSM 19609</strain>
    </source>
</reference>
<accession>A0ABX0SBV6</accession>
<dbReference type="SMART" id="SM00450">
    <property type="entry name" value="RHOD"/>
    <property type="match status" value="2"/>
</dbReference>
<dbReference type="InterPro" id="IPR036873">
    <property type="entry name" value="Rhodanese-like_dom_sf"/>
</dbReference>
<dbReference type="InterPro" id="IPR045078">
    <property type="entry name" value="TST/MPST-like"/>
</dbReference>
<feature type="domain" description="Rhodanese" evidence="3">
    <location>
        <begin position="166"/>
        <end position="274"/>
    </location>
</feature>
<organism evidence="4 5">
    <name type="scientific">Brooklawnia cerclae</name>
    <dbReference type="NCBI Taxonomy" id="349934"/>
    <lineage>
        <taxon>Bacteria</taxon>
        <taxon>Bacillati</taxon>
        <taxon>Actinomycetota</taxon>
        <taxon>Actinomycetes</taxon>
        <taxon>Propionibacteriales</taxon>
        <taxon>Propionibacteriaceae</taxon>
        <taxon>Brooklawnia</taxon>
    </lineage>
</organism>
<dbReference type="EC" id="2.8.1.1" evidence="4"/>
<dbReference type="EMBL" id="JAAMOZ010000001">
    <property type="protein sequence ID" value="NIH55471.1"/>
    <property type="molecule type" value="Genomic_DNA"/>
</dbReference>
<protein>
    <submittedName>
        <fullName evidence="4">Thiosulfate/3-mercaptopyruvate sulfurtransferase</fullName>
        <ecNumber evidence="4">2.8.1.1</ecNumber>
        <ecNumber evidence="4">2.8.1.2</ecNumber>
    </submittedName>
</protein>
<dbReference type="RefSeq" id="WP_208390380.1">
    <property type="nucleotide sequence ID" value="NZ_BAAAOO010000012.1"/>
</dbReference>
<dbReference type="EC" id="2.8.1.2" evidence="4"/>
<name>A0ABX0SBV6_9ACTN</name>